<name>A0ABP0SSS5_9DINO</name>
<comment type="caution">
    <text evidence="1">The sequence shown here is derived from an EMBL/GenBank/DDBJ whole genome shotgun (WGS) entry which is preliminary data.</text>
</comment>
<keyword evidence="2" id="KW-1185">Reference proteome</keyword>
<evidence type="ECO:0000313" key="2">
    <source>
        <dbReference type="Proteomes" id="UP001642484"/>
    </source>
</evidence>
<dbReference type="EMBL" id="CAXAMN010028151">
    <property type="protein sequence ID" value="CAK9115438.1"/>
    <property type="molecule type" value="Genomic_DNA"/>
</dbReference>
<proteinExistence type="predicted"/>
<gene>
    <name evidence="1" type="ORF">CCMP2556_LOCUS53350</name>
</gene>
<reference evidence="1 2" key="1">
    <citation type="submission" date="2024-02" db="EMBL/GenBank/DDBJ databases">
        <authorList>
            <person name="Chen Y."/>
            <person name="Shah S."/>
            <person name="Dougan E. K."/>
            <person name="Thang M."/>
            <person name="Chan C."/>
        </authorList>
    </citation>
    <scope>NUCLEOTIDE SEQUENCE [LARGE SCALE GENOMIC DNA]</scope>
</reference>
<organism evidence="1 2">
    <name type="scientific">Durusdinium trenchii</name>
    <dbReference type="NCBI Taxonomy" id="1381693"/>
    <lineage>
        <taxon>Eukaryota</taxon>
        <taxon>Sar</taxon>
        <taxon>Alveolata</taxon>
        <taxon>Dinophyceae</taxon>
        <taxon>Suessiales</taxon>
        <taxon>Symbiodiniaceae</taxon>
        <taxon>Durusdinium</taxon>
    </lineage>
</organism>
<dbReference type="Proteomes" id="UP001642484">
    <property type="component" value="Unassembled WGS sequence"/>
</dbReference>
<accession>A0ABP0SSS5</accession>
<sequence>MAADKASPDVLAEEFHGLLPEEAEFEVRQNAEEGRYMVCSQELEENAWFLLESPIVCWPLTEQEGEKLSDLPCSWCEACLRALATEEAEPSAPSKPRWMVMPPRLCESCVGLKDMLAKEELLRWRQWQQLRSPKSCIGLEAFGRCLAQVALLAGKAKEAGLNDDEALHYALRPFERLQGPPGDATVESPLGQKGLRRDVETPEAAWHDAQRGGGGPAILRALRRQASREAAAGGCLTFRGDHSTAGGEAGAQRRQLCSAGSSPWAPTTLERRRLRAAEHHEPLLHALGALRDLRGLGRRAEPEDQPTPGGGRAAHLGLRLPRLAAGRETTAVEPLVL</sequence>
<protein>
    <submittedName>
        <fullName evidence="1">Uncharacterized protein</fullName>
    </submittedName>
</protein>
<evidence type="ECO:0000313" key="1">
    <source>
        <dbReference type="EMBL" id="CAK9115438.1"/>
    </source>
</evidence>